<keyword evidence="1" id="KW-0808">Transferase</keyword>
<dbReference type="HOGENOM" id="CLU_3354441_0_0_9"/>
<proteinExistence type="predicted"/>
<dbReference type="GO" id="GO:0016740">
    <property type="term" value="F:transferase activity"/>
    <property type="evidence" value="ECO:0007669"/>
    <property type="project" value="UniProtKB-KW"/>
</dbReference>
<sequence>MLMEKVYEIAAQKKIELDYWCKNSVAKHFYAKQAIT</sequence>
<dbReference type="AlphaFoldDB" id="E6TT24"/>
<keyword evidence="2" id="KW-1185">Reference proteome</keyword>
<reference evidence="1 2" key="1">
    <citation type="submission" date="2010-12" db="EMBL/GenBank/DDBJ databases">
        <title>Complete sequence of Bacillus cellulosilyticus DSM 2522.</title>
        <authorList>
            <consortium name="US DOE Joint Genome Institute"/>
            <person name="Lucas S."/>
            <person name="Copeland A."/>
            <person name="Lapidus A."/>
            <person name="Cheng J.-F."/>
            <person name="Bruce D."/>
            <person name="Goodwin L."/>
            <person name="Pitluck S."/>
            <person name="Chertkov O."/>
            <person name="Detter J.C."/>
            <person name="Han C."/>
            <person name="Tapia R."/>
            <person name="Land M."/>
            <person name="Hauser L."/>
            <person name="Jeffries C."/>
            <person name="Kyrpides N."/>
            <person name="Ivanova N."/>
            <person name="Mikhailova N."/>
            <person name="Brumm P."/>
            <person name="Mead D."/>
            <person name="Woyke T."/>
        </authorList>
    </citation>
    <scope>NUCLEOTIDE SEQUENCE [LARGE SCALE GENOMIC DNA]</scope>
    <source>
        <strain evidence="2">ATCC 21833 / DSM 2522 / FERM P-1141 / JCM 9156 / N-4</strain>
    </source>
</reference>
<gene>
    <name evidence="1" type="ordered locus">Bcell_3692</name>
</gene>
<dbReference type="OrthoDB" id="360261at2"/>
<name>E6TT24_EVAC2</name>
<accession>E6TT24</accession>
<evidence type="ECO:0000313" key="1">
    <source>
        <dbReference type="EMBL" id="ADU31932.1"/>
    </source>
</evidence>
<dbReference type="EMBL" id="CP002394">
    <property type="protein sequence ID" value="ADU31932.1"/>
    <property type="molecule type" value="Genomic_DNA"/>
</dbReference>
<organism evidence="1 2">
    <name type="scientific">Evansella cellulosilytica (strain ATCC 21833 / DSM 2522 / FERM P-1141 / JCM 9156 / N-4)</name>
    <name type="common">Bacillus cellulosilyticus</name>
    <dbReference type="NCBI Taxonomy" id="649639"/>
    <lineage>
        <taxon>Bacteria</taxon>
        <taxon>Bacillati</taxon>
        <taxon>Bacillota</taxon>
        <taxon>Bacilli</taxon>
        <taxon>Bacillales</taxon>
        <taxon>Bacillaceae</taxon>
        <taxon>Evansella</taxon>
    </lineage>
</organism>
<evidence type="ECO:0000313" key="2">
    <source>
        <dbReference type="Proteomes" id="UP000001401"/>
    </source>
</evidence>
<dbReference type="Proteomes" id="UP000001401">
    <property type="component" value="Chromosome"/>
</dbReference>
<dbReference type="KEGG" id="bco:Bcell_3692"/>
<protein>
    <submittedName>
        <fullName evidence="1">GCN5-related N-acetyltransferase</fullName>
    </submittedName>
</protein>